<comment type="catalytic activity">
    <reaction evidence="1">
        <text>5-amino-6-(5-phospho-D-ribosylamino)uracil + H2O = 5,6-diaminouracil + D-ribose 5-phosphate</text>
        <dbReference type="Rhea" id="RHEA:55020"/>
        <dbReference type="ChEBI" id="CHEBI:15377"/>
        <dbReference type="ChEBI" id="CHEBI:46252"/>
        <dbReference type="ChEBI" id="CHEBI:58453"/>
        <dbReference type="ChEBI" id="CHEBI:78346"/>
    </reaction>
</comment>
<evidence type="ECO:0000313" key="4">
    <source>
        <dbReference type="EMBL" id="SDW68023.1"/>
    </source>
</evidence>
<proteinExistence type="predicted"/>
<dbReference type="NCBIfam" id="TIGR02464">
    <property type="entry name" value="ribofla_fusion"/>
    <property type="match status" value="1"/>
</dbReference>
<feature type="domain" description="NADAR" evidence="3">
    <location>
        <begin position="41"/>
        <end position="188"/>
    </location>
</feature>
<dbReference type="InterPro" id="IPR012816">
    <property type="entry name" value="NADAR"/>
</dbReference>
<dbReference type="Proteomes" id="UP000199515">
    <property type="component" value="Unassembled WGS sequence"/>
</dbReference>
<sequence length="193" mass="21756">MVSKIDAVRDVEALRELIHGGAEAEYLLFYGHRPPYGGIVNGTCLSQWWHAPFVAGDGHRYPTAEHYMMAGKAELFGDFETAAKIREEPEPKAAKILGRSVADFDPAHWARHRFDIVVDGNLGKFRYHADLREFLLGTGDQVLVEASKKDIIWGSGLAREDKNAKNPDYWRGSNLLGFALMEVRDQLRVEQES</sequence>
<reference evidence="4 5" key="1">
    <citation type="submission" date="2016-10" db="EMBL/GenBank/DDBJ databases">
        <authorList>
            <person name="de Groot N.N."/>
        </authorList>
    </citation>
    <scope>NUCLEOTIDE SEQUENCE [LARGE SCALE GENOMIC DNA]</scope>
    <source>
        <strain evidence="4 5">CPCC 202699</strain>
    </source>
</reference>
<evidence type="ECO:0000256" key="1">
    <source>
        <dbReference type="ARBA" id="ARBA00000022"/>
    </source>
</evidence>
<evidence type="ECO:0000259" key="3">
    <source>
        <dbReference type="Pfam" id="PF08719"/>
    </source>
</evidence>
<dbReference type="InterPro" id="IPR037238">
    <property type="entry name" value="YbiA-like_sf"/>
</dbReference>
<gene>
    <name evidence="4" type="ORF">SAMN05421504_1011236</name>
</gene>
<dbReference type="AlphaFoldDB" id="A0A1H2VIA0"/>
<keyword evidence="5" id="KW-1185">Reference proteome</keyword>
<dbReference type="CDD" id="cd15457">
    <property type="entry name" value="NADAR"/>
    <property type="match status" value="1"/>
</dbReference>
<dbReference type="SUPFAM" id="SSF143990">
    <property type="entry name" value="YbiA-like"/>
    <property type="match status" value="1"/>
</dbReference>
<organism evidence="4 5">
    <name type="scientific">Amycolatopsis xylanica</name>
    <dbReference type="NCBI Taxonomy" id="589385"/>
    <lineage>
        <taxon>Bacteria</taxon>
        <taxon>Bacillati</taxon>
        <taxon>Actinomycetota</taxon>
        <taxon>Actinomycetes</taxon>
        <taxon>Pseudonocardiales</taxon>
        <taxon>Pseudonocardiaceae</taxon>
        <taxon>Amycolatopsis</taxon>
    </lineage>
</organism>
<dbReference type="Pfam" id="PF08719">
    <property type="entry name" value="NADAR"/>
    <property type="match status" value="1"/>
</dbReference>
<dbReference type="RefSeq" id="WP_176968506.1">
    <property type="nucleotide sequence ID" value="NZ_FNON01000001.1"/>
</dbReference>
<evidence type="ECO:0000313" key="5">
    <source>
        <dbReference type="Proteomes" id="UP000199515"/>
    </source>
</evidence>
<name>A0A1H2VIA0_9PSEU</name>
<comment type="catalytic activity">
    <reaction evidence="2">
        <text>2,5-diamino-6-hydroxy-4-(5-phosphoribosylamino)-pyrimidine + H2O = 2,5,6-triamino-4-hydroxypyrimidine + D-ribose 5-phosphate</text>
        <dbReference type="Rhea" id="RHEA:23436"/>
        <dbReference type="ChEBI" id="CHEBI:15377"/>
        <dbReference type="ChEBI" id="CHEBI:58614"/>
        <dbReference type="ChEBI" id="CHEBI:78346"/>
        <dbReference type="ChEBI" id="CHEBI:137796"/>
    </reaction>
</comment>
<accession>A0A1H2VIA0</accession>
<dbReference type="Gene3D" id="1.10.357.40">
    <property type="entry name" value="YbiA-like"/>
    <property type="match status" value="1"/>
</dbReference>
<dbReference type="STRING" id="589385.SAMN05421504_1011236"/>
<dbReference type="EMBL" id="FNON01000001">
    <property type="protein sequence ID" value="SDW68023.1"/>
    <property type="molecule type" value="Genomic_DNA"/>
</dbReference>
<evidence type="ECO:0000256" key="2">
    <source>
        <dbReference type="ARBA" id="ARBA00000751"/>
    </source>
</evidence>
<protein>
    <recommendedName>
        <fullName evidence="3">NADAR domain-containing protein</fullName>
    </recommendedName>
</protein>